<accession>A0AAV7IYN4</accession>
<dbReference type="Proteomes" id="UP000826195">
    <property type="component" value="Unassembled WGS sequence"/>
</dbReference>
<organism evidence="2 3">
    <name type="scientific">Cotesia glomerata</name>
    <name type="common">Lepidopteran parasitic wasp</name>
    <name type="synonym">Apanteles glomeratus</name>
    <dbReference type="NCBI Taxonomy" id="32391"/>
    <lineage>
        <taxon>Eukaryota</taxon>
        <taxon>Metazoa</taxon>
        <taxon>Ecdysozoa</taxon>
        <taxon>Arthropoda</taxon>
        <taxon>Hexapoda</taxon>
        <taxon>Insecta</taxon>
        <taxon>Pterygota</taxon>
        <taxon>Neoptera</taxon>
        <taxon>Endopterygota</taxon>
        <taxon>Hymenoptera</taxon>
        <taxon>Apocrita</taxon>
        <taxon>Ichneumonoidea</taxon>
        <taxon>Braconidae</taxon>
        <taxon>Microgastrinae</taxon>
        <taxon>Cotesia</taxon>
    </lineage>
</organism>
<evidence type="ECO:0000313" key="2">
    <source>
        <dbReference type="EMBL" id="KAH0560974.1"/>
    </source>
</evidence>
<dbReference type="AlphaFoldDB" id="A0AAV7IYN4"/>
<gene>
    <name evidence="2" type="ORF">KQX54_010568</name>
</gene>
<keyword evidence="3" id="KW-1185">Reference proteome</keyword>
<evidence type="ECO:0000313" key="3">
    <source>
        <dbReference type="Proteomes" id="UP000826195"/>
    </source>
</evidence>
<feature type="region of interest" description="Disordered" evidence="1">
    <location>
        <begin position="356"/>
        <end position="378"/>
    </location>
</feature>
<name>A0AAV7IYN4_COTGL</name>
<protein>
    <submittedName>
        <fullName evidence="2">Uncharacterized protein</fullName>
    </submittedName>
</protein>
<feature type="compositionally biased region" description="Polar residues" evidence="1">
    <location>
        <begin position="356"/>
        <end position="372"/>
    </location>
</feature>
<feature type="region of interest" description="Disordered" evidence="1">
    <location>
        <begin position="1"/>
        <end position="20"/>
    </location>
</feature>
<reference evidence="2 3" key="1">
    <citation type="journal article" date="2021" name="J. Hered.">
        <title>A chromosome-level genome assembly of the parasitoid wasp, Cotesia glomerata (Hymenoptera: Braconidae).</title>
        <authorList>
            <person name="Pinto B.J."/>
            <person name="Weis J.J."/>
            <person name="Gamble T."/>
            <person name="Ode P.J."/>
            <person name="Paul R."/>
            <person name="Zaspel J.M."/>
        </authorList>
    </citation>
    <scope>NUCLEOTIDE SEQUENCE [LARGE SCALE GENOMIC DNA]</scope>
    <source>
        <strain evidence="2">CgM1</strain>
    </source>
</reference>
<comment type="caution">
    <text evidence="2">The sequence shown here is derived from an EMBL/GenBank/DDBJ whole genome shotgun (WGS) entry which is preliminary data.</text>
</comment>
<dbReference type="EMBL" id="JAHXZJ010000374">
    <property type="protein sequence ID" value="KAH0560974.1"/>
    <property type="molecule type" value="Genomic_DNA"/>
</dbReference>
<dbReference type="Gene3D" id="3.90.70.120">
    <property type="match status" value="1"/>
</dbReference>
<proteinExistence type="predicted"/>
<evidence type="ECO:0000256" key="1">
    <source>
        <dbReference type="SAM" id="MobiDB-lite"/>
    </source>
</evidence>
<sequence length="505" mass="57129">MKKQSTESIDEEGKEIIDLSNVSFSPVSPQIYSSSNEDHNVDVQSSVSSLSSLLTSSCNVAEDNEQSHDEYLNNPTINQNADVGETIIEEDCDIKAENKIPNFHTEKSEDTLTSMKSTALSATAIVLSTFIPINLWSPYVIDNITQIGKKLYLESFLSLSKNSNIGLKERFLKPFELIKTIEIAAQCMATFEIVQETCGENILQIICGEQYLSFSKIILNICCNQKAAILNINRRSVAILSRFEKYYLFDPEGRNKNGITCFPRLNIFTNIPTLINWITDNYYISPELTNPDMNNSYSFSMIRVTKFIVDGYSCNMNSLKVVNALKKNFYSHFLLPKSSSENGERIDLNKKNYTSTFSSSTDENLSNKPSNDSIKDPKTDFEDICEEDANNDINEYLSDSIENVNDYKSNLEFMFSSCTVADHENINDNQKSSTETHDVENMRMNAYAISTIKVTSFNVNGKENQMSDCLLNQTFDIFASFMTNKTSESMKHLSHQDPPPKTRLL</sequence>